<sequence>MSVCLYLVQQQCNIQGRQVRFFGTIGKGRQGSCTSILLVSVVNLASSDYFLYDIKAFSSGDTQESRVDSFATGKGEKLIFKTYMPKSRCKINSVK</sequence>
<dbReference type="InParanoid" id="A7F4G5"/>
<protein>
    <submittedName>
        <fullName evidence="1">Uncharacterized protein</fullName>
    </submittedName>
</protein>
<dbReference type="KEGG" id="ssl:SS1G_12490"/>
<accession>A7F4G5</accession>
<name>A7F4G5_SCLS1</name>
<evidence type="ECO:0000313" key="2">
    <source>
        <dbReference type="Proteomes" id="UP000001312"/>
    </source>
</evidence>
<evidence type="ECO:0000313" key="1">
    <source>
        <dbReference type="EMBL" id="EDN97636.1"/>
    </source>
</evidence>
<dbReference type="Proteomes" id="UP000001312">
    <property type="component" value="Unassembled WGS sequence"/>
</dbReference>
<dbReference type="GeneID" id="5482596"/>
<dbReference type="HOGENOM" id="CLU_2374080_0_0_1"/>
<keyword evidence="2" id="KW-1185">Reference proteome</keyword>
<proteinExistence type="predicted"/>
<reference evidence="2" key="1">
    <citation type="journal article" date="2011" name="PLoS Genet.">
        <title>Genomic analysis of the necrotrophic fungal pathogens Sclerotinia sclerotiorum and Botrytis cinerea.</title>
        <authorList>
            <person name="Amselem J."/>
            <person name="Cuomo C.A."/>
            <person name="van Kan J.A."/>
            <person name="Viaud M."/>
            <person name="Benito E.P."/>
            <person name="Couloux A."/>
            <person name="Coutinho P.M."/>
            <person name="de Vries R.P."/>
            <person name="Dyer P.S."/>
            <person name="Fillinger S."/>
            <person name="Fournier E."/>
            <person name="Gout L."/>
            <person name="Hahn M."/>
            <person name="Kohn L."/>
            <person name="Lapalu N."/>
            <person name="Plummer K.M."/>
            <person name="Pradier J.M."/>
            <person name="Quevillon E."/>
            <person name="Sharon A."/>
            <person name="Simon A."/>
            <person name="ten Have A."/>
            <person name="Tudzynski B."/>
            <person name="Tudzynski P."/>
            <person name="Wincker P."/>
            <person name="Andrew M."/>
            <person name="Anthouard V."/>
            <person name="Beever R.E."/>
            <person name="Beffa R."/>
            <person name="Benoit I."/>
            <person name="Bouzid O."/>
            <person name="Brault B."/>
            <person name="Chen Z."/>
            <person name="Choquer M."/>
            <person name="Collemare J."/>
            <person name="Cotton P."/>
            <person name="Danchin E.G."/>
            <person name="Da Silva C."/>
            <person name="Gautier A."/>
            <person name="Giraud C."/>
            <person name="Giraud T."/>
            <person name="Gonzalez C."/>
            <person name="Grossetete S."/>
            <person name="Guldener U."/>
            <person name="Henrissat B."/>
            <person name="Howlett B.J."/>
            <person name="Kodira C."/>
            <person name="Kretschmer M."/>
            <person name="Lappartient A."/>
            <person name="Leroch M."/>
            <person name="Levis C."/>
            <person name="Mauceli E."/>
            <person name="Neuveglise C."/>
            <person name="Oeser B."/>
            <person name="Pearson M."/>
            <person name="Poulain J."/>
            <person name="Poussereau N."/>
            <person name="Quesneville H."/>
            <person name="Rascle C."/>
            <person name="Schumacher J."/>
            <person name="Segurens B."/>
            <person name="Sexton A."/>
            <person name="Silva E."/>
            <person name="Sirven C."/>
            <person name="Soanes D.M."/>
            <person name="Talbot N.J."/>
            <person name="Templeton M."/>
            <person name="Yandava C."/>
            <person name="Yarden O."/>
            <person name="Zeng Q."/>
            <person name="Rollins J.A."/>
            <person name="Lebrun M.H."/>
            <person name="Dickman M."/>
        </authorList>
    </citation>
    <scope>NUCLEOTIDE SEQUENCE [LARGE SCALE GENOMIC DNA]</scope>
    <source>
        <strain evidence="2">ATCC 18683 / 1980 / Ss-1</strain>
    </source>
</reference>
<organism evidence="1 2">
    <name type="scientific">Sclerotinia sclerotiorum (strain ATCC 18683 / 1980 / Ss-1)</name>
    <name type="common">White mold</name>
    <name type="synonym">Whetzelinia sclerotiorum</name>
    <dbReference type="NCBI Taxonomy" id="665079"/>
    <lineage>
        <taxon>Eukaryota</taxon>
        <taxon>Fungi</taxon>
        <taxon>Dikarya</taxon>
        <taxon>Ascomycota</taxon>
        <taxon>Pezizomycotina</taxon>
        <taxon>Leotiomycetes</taxon>
        <taxon>Helotiales</taxon>
        <taxon>Sclerotiniaceae</taxon>
        <taxon>Sclerotinia</taxon>
    </lineage>
</organism>
<dbReference type="RefSeq" id="XP_001586503.1">
    <property type="nucleotide sequence ID" value="XM_001586453.1"/>
</dbReference>
<dbReference type="EMBL" id="CH476641">
    <property type="protein sequence ID" value="EDN97636.1"/>
    <property type="molecule type" value="Genomic_DNA"/>
</dbReference>
<gene>
    <name evidence="1" type="ORF">SS1G_12490</name>
</gene>
<dbReference type="AlphaFoldDB" id="A7F4G5"/>